<feature type="domain" description="DUF202" evidence="8">
    <location>
        <begin position="260"/>
        <end position="336"/>
    </location>
</feature>
<dbReference type="InterPro" id="IPR052053">
    <property type="entry name" value="IM_YidH-like"/>
</dbReference>
<feature type="region of interest" description="Disordered" evidence="6">
    <location>
        <begin position="1"/>
        <end position="78"/>
    </location>
</feature>
<organism evidence="9 10">
    <name type="scientific">Purpureocillium lilacinum</name>
    <name type="common">Paecilomyces lilacinus</name>
    <dbReference type="NCBI Taxonomy" id="33203"/>
    <lineage>
        <taxon>Eukaryota</taxon>
        <taxon>Fungi</taxon>
        <taxon>Dikarya</taxon>
        <taxon>Ascomycota</taxon>
        <taxon>Pezizomycotina</taxon>
        <taxon>Sordariomycetes</taxon>
        <taxon>Hypocreomycetidae</taxon>
        <taxon>Hypocreales</taxon>
        <taxon>Ophiocordycipitaceae</taxon>
        <taxon>Purpureocillium</taxon>
    </lineage>
</organism>
<keyword evidence="3 7" id="KW-0812">Transmembrane</keyword>
<feature type="compositionally biased region" description="Polar residues" evidence="6">
    <location>
        <begin position="168"/>
        <end position="183"/>
    </location>
</feature>
<comment type="subcellular location">
    <subcellularLocation>
        <location evidence="1">Cell membrane</location>
        <topology evidence="1">Multi-pass membrane protein</topology>
    </subcellularLocation>
</comment>
<protein>
    <recommendedName>
        <fullName evidence="8">DUF202 domain-containing protein</fullName>
    </recommendedName>
</protein>
<dbReference type="Proteomes" id="UP001287286">
    <property type="component" value="Unassembled WGS sequence"/>
</dbReference>
<keyword evidence="4 7" id="KW-1133">Transmembrane helix</keyword>
<feature type="transmembrane region" description="Helical" evidence="7">
    <location>
        <begin position="352"/>
        <end position="374"/>
    </location>
</feature>
<sequence>MADDGSGRVAAAAAGGPDAGGDNHGNLASTSSSRTAAAAAAVSSGPDEPGPGPGQGLQQAPSRAVSFRNLNHHRRQSQSERISEILEVRHPGVACCSSCLAISLFPPLGGRGGSITLVDTRADPRAESMSPEPGPAASRQASSLQQQGNHQLSGDEVSADELTGFMSRGSSRSYHAVQRTGTSRSRRSIYDHPSQPQVDEDDELPARRSTRRSSRGSTNGPSDSNGRPGKGDDKEELTWWRKPLGTFQSIELENKGSVARDHLALERTFLAWLRTSLAFASIGIAVTQLFRLNTSLSDTGSDIGSGTLKRLGKPLGATFLAISILTLLLGFRRYFHGQDWVIKGKFPASRGTIIVVAFVALAIMVVSLVVVIVIHPTEDMDL</sequence>
<feature type="region of interest" description="Disordered" evidence="6">
    <location>
        <begin position="166"/>
        <end position="235"/>
    </location>
</feature>
<dbReference type="EMBL" id="JAWRVI010000012">
    <property type="protein sequence ID" value="KAK4091312.1"/>
    <property type="molecule type" value="Genomic_DNA"/>
</dbReference>
<feature type="transmembrane region" description="Helical" evidence="7">
    <location>
        <begin position="311"/>
        <end position="331"/>
    </location>
</feature>
<evidence type="ECO:0000259" key="8">
    <source>
        <dbReference type="Pfam" id="PF02656"/>
    </source>
</evidence>
<reference evidence="9 10" key="1">
    <citation type="journal article" date="2024" name="Microbiol. Resour. Announc.">
        <title>Genome annotations for the ascomycete fungi Trichoderma harzianum, Trichoderma aggressivum, and Purpureocillium lilacinum.</title>
        <authorList>
            <person name="Beijen E.P.W."/>
            <person name="Ohm R.A."/>
        </authorList>
    </citation>
    <scope>NUCLEOTIDE SEQUENCE [LARGE SCALE GENOMIC DNA]</scope>
    <source>
        <strain evidence="9 10">CBS 150709</strain>
    </source>
</reference>
<evidence type="ECO:0000256" key="2">
    <source>
        <dbReference type="ARBA" id="ARBA00022475"/>
    </source>
</evidence>
<gene>
    <name evidence="9" type="ORF">Purlil1_4326</name>
</gene>
<dbReference type="PANTHER" id="PTHR34187:SF2">
    <property type="entry name" value="DUF202 DOMAIN-CONTAINING PROTEIN"/>
    <property type="match status" value="1"/>
</dbReference>
<proteinExistence type="predicted"/>
<evidence type="ECO:0000256" key="3">
    <source>
        <dbReference type="ARBA" id="ARBA00022692"/>
    </source>
</evidence>
<evidence type="ECO:0000256" key="7">
    <source>
        <dbReference type="SAM" id="Phobius"/>
    </source>
</evidence>
<accession>A0ABR0C4Q2</accession>
<keyword evidence="5 7" id="KW-0472">Membrane</keyword>
<feature type="transmembrane region" description="Helical" evidence="7">
    <location>
        <begin position="269"/>
        <end position="291"/>
    </location>
</feature>
<feature type="compositionally biased region" description="Low complexity" evidence="6">
    <location>
        <begin position="136"/>
        <end position="147"/>
    </location>
</feature>
<feature type="region of interest" description="Disordered" evidence="6">
    <location>
        <begin position="123"/>
        <end position="154"/>
    </location>
</feature>
<keyword evidence="10" id="KW-1185">Reference proteome</keyword>
<keyword evidence="2" id="KW-1003">Cell membrane</keyword>
<feature type="compositionally biased region" description="Low complexity" evidence="6">
    <location>
        <begin position="24"/>
        <end position="47"/>
    </location>
</feature>
<evidence type="ECO:0000313" key="9">
    <source>
        <dbReference type="EMBL" id="KAK4091312.1"/>
    </source>
</evidence>
<dbReference type="PANTHER" id="PTHR34187">
    <property type="entry name" value="FGR18P"/>
    <property type="match status" value="1"/>
</dbReference>
<evidence type="ECO:0000256" key="1">
    <source>
        <dbReference type="ARBA" id="ARBA00004651"/>
    </source>
</evidence>
<name>A0ABR0C4Q2_PURLI</name>
<evidence type="ECO:0000256" key="6">
    <source>
        <dbReference type="SAM" id="MobiDB-lite"/>
    </source>
</evidence>
<dbReference type="Pfam" id="PF02656">
    <property type="entry name" value="DUF202"/>
    <property type="match status" value="1"/>
</dbReference>
<feature type="compositionally biased region" description="Low complexity" evidence="6">
    <location>
        <begin position="7"/>
        <end position="16"/>
    </location>
</feature>
<evidence type="ECO:0000313" key="10">
    <source>
        <dbReference type="Proteomes" id="UP001287286"/>
    </source>
</evidence>
<evidence type="ECO:0000256" key="5">
    <source>
        <dbReference type="ARBA" id="ARBA00023136"/>
    </source>
</evidence>
<evidence type="ECO:0000256" key="4">
    <source>
        <dbReference type="ARBA" id="ARBA00022989"/>
    </source>
</evidence>
<dbReference type="InterPro" id="IPR003807">
    <property type="entry name" value="DUF202"/>
</dbReference>
<comment type="caution">
    <text evidence="9">The sequence shown here is derived from an EMBL/GenBank/DDBJ whole genome shotgun (WGS) entry which is preliminary data.</text>
</comment>